<name>A0A7C9E3X1_OPUST</name>
<dbReference type="EMBL" id="GISG01178080">
    <property type="protein sequence ID" value="MBA4653228.1"/>
    <property type="molecule type" value="Transcribed_RNA"/>
</dbReference>
<dbReference type="AlphaFoldDB" id="A0A7C9E3X1"/>
<proteinExistence type="predicted"/>
<reference evidence="1" key="1">
    <citation type="journal article" date="2013" name="J. Plant Res.">
        <title>Effect of fungi and light on seed germination of three Opuntia species from semiarid lands of central Mexico.</title>
        <authorList>
            <person name="Delgado-Sanchez P."/>
            <person name="Jimenez-Bremont J.F."/>
            <person name="Guerrero-Gonzalez Mde L."/>
            <person name="Flores J."/>
        </authorList>
    </citation>
    <scope>NUCLEOTIDE SEQUENCE</scope>
    <source>
        <tissue evidence="1">Cladode</tissue>
    </source>
</reference>
<dbReference type="EMBL" id="GISG01178081">
    <property type="protein sequence ID" value="MBA4653229.1"/>
    <property type="molecule type" value="Transcribed_RNA"/>
</dbReference>
<organism evidence="1">
    <name type="scientific">Opuntia streptacantha</name>
    <name type="common">Prickly pear cactus</name>
    <name type="synonym">Opuntia cardona</name>
    <dbReference type="NCBI Taxonomy" id="393608"/>
    <lineage>
        <taxon>Eukaryota</taxon>
        <taxon>Viridiplantae</taxon>
        <taxon>Streptophyta</taxon>
        <taxon>Embryophyta</taxon>
        <taxon>Tracheophyta</taxon>
        <taxon>Spermatophyta</taxon>
        <taxon>Magnoliopsida</taxon>
        <taxon>eudicotyledons</taxon>
        <taxon>Gunneridae</taxon>
        <taxon>Pentapetalae</taxon>
        <taxon>Caryophyllales</taxon>
        <taxon>Cactineae</taxon>
        <taxon>Cactaceae</taxon>
        <taxon>Opuntioideae</taxon>
        <taxon>Opuntia</taxon>
    </lineage>
</organism>
<reference evidence="1" key="2">
    <citation type="submission" date="2020-07" db="EMBL/GenBank/DDBJ databases">
        <authorList>
            <person name="Vera ALvarez R."/>
            <person name="Arias-Moreno D.M."/>
            <person name="Jimenez-Jacinto V."/>
            <person name="Jimenez-Bremont J.F."/>
            <person name="Swaminathan K."/>
            <person name="Moose S.P."/>
            <person name="Guerrero-Gonzalez M.L."/>
            <person name="Marino-Ramirez L."/>
            <person name="Landsman D."/>
            <person name="Rodriguez-Kessler M."/>
            <person name="Delgado-Sanchez P."/>
        </authorList>
    </citation>
    <scope>NUCLEOTIDE SEQUENCE</scope>
    <source>
        <tissue evidence="1">Cladode</tissue>
    </source>
</reference>
<evidence type="ECO:0000313" key="1">
    <source>
        <dbReference type="EMBL" id="MBA4653228.1"/>
    </source>
</evidence>
<protein>
    <submittedName>
        <fullName evidence="1">Uncharacterized protein</fullName>
    </submittedName>
</protein>
<accession>A0A7C9E3X1</accession>
<sequence length="145" mass="16739">MMQRNKSMLDLGVQMFKRKRSIIIYDSIPMPTNVSGSSEAIAHVGHYIAGMQWSVAGLWACHITILVTRHSKQRTTLTIETPLIKLAIIQIGTDNFSGIHTSKTHTPLVLHPGQLQYFVFYLLLFFYKDQLQFCYLYVLALWEKY</sequence>